<feature type="domain" description="DDE" evidence="2">
    <location>
        <begin position="2"/>
        <end position="87"/>
    </location>
</feature>
<evidence type="ECO:0000259" key="2">
    <source>
        <dbReference type="Pfam" id="PF13610"/>
    </source>
</evidence>
<dbReference type="InterPro" id="IPR032874">
    <property type="entry name" value="DDE_dom"/>
</dbReference>
<sequence length="120" mass="14441">MKKFLRKLLKQPGFTPRVLITDKLKSCSAAKRELLPRVEHRQHQGLNNRAEASHQPTRLREQRMQRFKSAGHAPQFLAAFELIRQYFHPKQHQLFAQEFRQLMHQRLETWRTMTKTQRLA</sequence>
<dbReference type="InterPro" id="IPR052183">
    <property type="entry name" value="IS_Transposase"/>
</dbReference>
<proteinExistence type="predicted"/>
<dbReference type="EMBL" id="CADCWO010000036">
    <property type="protein sequence ID" value="CAA9560064.1"/>
    <property type="molecule type" value="Genomic_DNA"/>
</dbReference>
<evidence type="ECO:0000313" key="3">
    <source>
        <dbReference type="EMBL" id="CAA9560064.1"/>
    </source>
</evidence>
<reference evidence="3" key="1">
    <citation type="submission" date="2020-02" db="EMBL/GenBank/DDBJ databases">
        <authorList>
            <person name="Meier V. D."/>
        </authorList>
    </citation>
    <scope>NUCLEOTIDE SEQUENCE</scope>
    <source>
        <strain evidence="3">AVDCRST_MAG81</strain>
    </source>
</reference>
<name>A0A6J4UTJ9_9CYAN</name>
<dbReference type="PANTHER" id="PTHR35528:SF3">
    <property type="entry name" value="BLL1675 PROTEIN"/>
    <property type="match status" value="1"/>
</dbReference>
<dbReference type="AlphaFoldDB" id="A0A6J4UTJ9"/>
<organism evidence="3">
    <name type="scientific">uncultured Synechococcales cyanobacterium</name>
    <dbReference type="NCBI Taxonomy" id="1936017"/>
    <lineage>
        <taxon>Bacteria</taxon>
        <taxon>Bacillati</taxon>
        <taxon>Cyanobacteriota</taxon>
        <taxon>Cyanophyceae</taxon>
        <taxon>Synechococcales</taxon>
        <taxon>environmental samples</taxon>
    </lineage>
</organism>
<accession>A0A6J4UTJ9</accession>
<dbReference type="PANTHER" id="PTHR35528">
    <property type="entry name" value="BLL1675 PROTEIN"/>
    <property type="match status" value="1"/>
</dbReference>
<gene>
    <name evidence="3" type="ORF">AVDCRST_MAG81-563</name>
</gene>
<feature type="region of interest" description="Disordered" evidence="1">
    <location>
        <begin position="39"/>
        <end position="58"/>
    </location>
</feature>
<dbReference type="Pfam" id="PF13610">
    <property type="entry name" value="DDE_Tnp_IS240"/>
    <property type="match status" value="1"/>
</dbReference>
<protein>
    <recommendedName>
        <fullName evidence="2">DDE domain-containing protein</fullName>
    </recommendedName>
</protein>
<evidence type="ECO:0000256" key="1">
    <source>
        <dbReference type="SAM" id="MobiDB-lite"/>
    </source>
</evidence>